<comment type="subcellular location">
    <subcellularLocation>
        <location evidence="1">Nucleus</location>
    </subcellularLocation>
</comment>
<feature type="region of interest" description="Disordered" evidence="12">
    <location>
        <begin position="242"/>
        <end position="264"/>
    </location>
</feature>
<dbReference type="OrthoDB" id="6330646at2759"/>
<evidence type="ECO:0000256" key="6">
    <source>
        <dbReference type="ARBA" id="ARBA00022833"/>
    </source>
</evidence>
<evidence type="ECO:0000256" key="1">
    <source>
        <dbReference type="ARBA" id="ARBA00004123"/>
    </source>
</evidence>
<dbReference type="SUPFAM" id="SSF57667">
    <property type="entry name" value="beta-beta-alpha zinc fingers"/>
    <property type="match status" value="1"/>
</dbReference>
<evidence type="ECO:0000256" key="9">
    <source>
        <dbReference type="ARBA" id="ARBA00023163"/>
    </source>
</evidence>
<dbReference type="FunFam" id="3.30.160.60:FF:000478">
    <property type="entry name" value="Zinc finger protein 133"/>
    <property type="match status" value="1"/>
</dbReference>
<dbReference type="FunFam" id="3.30.160.60:FF:000862">
    <property type="entry name" value="zinc finger protein 697"/>
    <property type="match status" value="1"/>
</dbReference>
<dbReference type="GO" id="GO:0005634">
    <property type="term" value="C:nucleus"/>
    <property type="evidence" value="ECO:0007669"/>
    <property type="project" value="UniProtKB-SubCell"/>
</dbReference>
<dbReference type="EMBL" id="OA882103">
    <property type="protein sequence ID" value="CAD7272804.1"/>
    <property type="molecule type" value="Genomic_DNA"/>
</dbReference>
<name>A0A7R9BE24_9CRUS</name>
<evidence type="ECO:0000259" key="13">
    <source>
        <dbReference type="PROSITE" id="PS50157"/>
    </source>
</evidence>
<evidence type="ECO:0000256" key="10">
    <source>
        <dbReference type="ARBA" id="ARBA00023242"/>
    </source>
</evidence>
<accession>A0A7R9BE24</accession>
<evidence type="ECO:0000313" key="14">
    <source>
        <dbReference type="EMBL" id="CAD7272804.1"/>
    </source>
</evidence>
<dbReference type="InterPro" id="IPR036236">
    <property type="entry name" value="Znf_C2H2_sf"/>
</dbReference>
<dbReference type="InterPro" id="IPR013087">
    <property type="entry name" value="Znf_C2H2_type"/>
</dbReference>
<dbReference type="AlphaFoldDB" id="A0A7R9BE24"/>
<dbReference type="PROSITE" id="PS00028">
    <property type="entry name" value="ZINC_FINGER_C2H2_1"/>
    <property type="match status" value="4"/>
</dbReference>
<dbReference type="SMART" id="SM00355">
    <property type="entry name" value="ZnF_C2H2"/>
    <property type="match status" value="5"/>
</dbReference>
<dbReference type="GO" id="GO:0008270">
    <property type="term" value="F:zinc ion binding"/>
    <property type="evidence" value="ECO:0007669"/>
    <property type="project" value="UniProtKB-KW"/>
</dbReference>
<keyword evidence="9" id="KW-0804">Transcription</keyword>
<dbReference type="EMBL" id="CAJPEX010000066">
    <property type="protein sequence ID" value="CAG0912956.1"/>
    <property type="molecule type" value="Genomic_DNA"/>
</dbReference>
<keyword evidence="10" id="KW-0539">Nucleus</keyword>
<sequence length="308" mass="33842">MVALGVVGGSVSNSPTLMLDDNGSSPVFQCEFCCRQFSSAGNCLQHELSHEENLILLQCPKCFSCFDVVEDLLAHLSSSASSCLQAFGGQQVTVASDSCVHAGQCQKCECCKRCFQVKDSDSAGASYRCDTCRLDAEISRLVDLEAAKWAEAAAEDSNASATPSDVNTETMEDQLKWKSDSPKESDSRATDTVVHVQSYPCEECGKRFTRQNSLTVHRRLHTGEKPYRCAQCGRAFSDNSNYNKHRKSHHKTDPGAPSLLDVASPLPDVSVNRRSTPTLMSHYHACPTCSRSFAHPSSLMRHRKLLRH</sequence>
<gene>
    <name evidence="14" type="ORF">NMOB1V02_LOCUS725</name>
</gene>
<evidence type="ECO:0000256" key="2">
    <source>
        <dbReference type="ARBA" id="ARBA00006991"/>
    </source>
</evidence>
<keyword evidence="15" id="KW-1185">Reference proteome</keyword>
<dbReference type="PROSITE" id="PS50157">
    <property type="entry name" value="ZINC_FINGER_C2H2_2"/>
    <property type="match status" value="4"/>
</dbReference>
<dbReference type="Proteomes" id="UP000678499">
    <property type="component" value="Unassembled WGS sequence"/>
</dbReference>
<comment type="similarity">
    <text evidence="2">Belongs to the krueppel C2H2-type zinc-finger protein family.</text>
</comment>
<dbReference type="Pfam" id="PF00096">
    <property type="entry name" value="zf-C2H2"/>
    <property type="match status" value="3"/>
</dbReference>
<dbReference type="GO" id="GO:0003677">
    <property type="term" value="F:DNA binding"/>
    <property type="evidence" value="ECO:0007669"/>
    <property type="project" value="UniProtKB-KW"/>
</dbReference>
<evidence type="ECO:0000256" key="12">
    <source>
        <dbReference type="SAM" id="MobiDB-lite"/>
    </source>
</evidence>
<dbReference type="Gene3D" id="3.30.160.60">
    <property type="entry name" value="Classic Zinc Finger"/>
    <property type="match status" value="2"/>
</dbReference>
<reference evidence="14" key="1">
    <citation type="submission" date="2020-11" db="EMBL/GenBank/DDBJ databases">
        <authorList>
            <person name="Tran Van P."/>
        </authorList>
    </citation>
    <scope>NUCLEOTIDE SEQUENCE</scope>
</reference>
<keyword evidence="4" id="KW-0677">Repeat</keyword>
<feature type="domain" description="C2H2-type" evidence="13">
    <location>
        <begin position="199"/>
        <end position="226"/>
    </location>
</feature>
<feature type="domain" description="C2H2-type" evidence="13">
    <location>
        <begin position="28"/>
        <end position="50"/>
    </location>
</feature>
<keyword evidence="8" id="KW-0238">DNA-binding</keyword>
<proteinExistence type="inferred from homology"/>
<evidence type="ECO:0000256" key="11">
    <source>
        <dbReference type="PROSITE-ProRule" id="PRU00042"/>
    </source>
</evidence>
<keyword evidence="3" id="KW-0479">Metal-binding</keyword>
<keyword evidence="7" id="KW-0805">Transcription regulation</keyword>
<evidence type="ECO:0000256" key="8">
    <source>
        <dbReference type="ARBA" id="ARBA00023125"/>
    </source>
</evidence>
<dbReference type="PANTHER" id="PTHR24379">
    <property type="entry name" value="KRAB AND ZINC FINGER DOMAIN-CONTAINING"/>
    <property type="match status" value="1"/>
</dbReference>
<feature type="domain" description="C2H2-type" evidence="13">
    <location>
        <begin position="284"/>
        <end position="308"/>
    </location>
</feature>
<evidence type="ECO:0000256" key="3">
    <source>
        <dbReference type="ARBA" id="ARBA00022723"/>
    </source>
</evidence>
<evidence type="ECO:0000256" key="7">
    <source>
        <dbReference type="ARBA" id="ARBA00023015"/>
    </source>
</evidence>
<evidence type="ECO:0000256" key="5">
    <source>
        <dbReference type="ARBA" id="ARBA00022771"/>
    </source>
</evidence>
<dbReference type="PANTHER" id="PTHR24379:SF121">
    <property type="entry name" value="C2H2-TYPE DOMAIN-CONTAINING PROTEIN"/>
    <property type="match status" value="1"/>
</dbReference>
<keyword evidence="5 11" id="KW-0863">Zinc-finger</keyword>
<evidence type="ECO:0000313" key="15">
    <source>
        <dbReference type="Proteomes" id="UP000678499"/>
    </source>
</evidence>
<feature type="compositionally biased region" description="Basic and acidic residues" evidence="12">
    <location>
        <begin position="173"/>
        <end position="189"/>
    </location>
</feature>
<evidence type="ECO:0000256" key="4">
    <source>
        <dbReference type="ARBA" id="ARBA00022737"/>
    </source>
</evidence>
<protein>
    <recommendedName>
        <fullName evidence="13">C2H2-type domain-containing protein</fullName>
    </recommendedName>
</protein>
<keyword evidence="6" id="KW-0862">Zinc</keyword>
<feature type="domain" description="C2H2-type" evidence="13">
    <location>
        <begin position="227"/>
        <end position="254"/>
    </location>
</feature>
<feature type="region of interest" description="Disordered" evidence="12">
    <location>
        <begin position="153"/>
        <end position="190"/>
    </location>
</feature>
<organism evidence="14">
    <name type="scientific">Notodromas monacha</name>
    <dbReference type="NCBI Taxonomy" id="399045"/>
    <lineage>
        <taxon>Eukaryota</taxon>
        <taxon>Metazoa</taxon>
        <taxon>Ecdysozoa</taxon>
        <taxon>Arthropoda</taxon>
        <taxon>Crustacea</taxon>
        <taxon>Oligostraca</taxon>
        <taxon>Ostracoda</taxon>
        <taxon>Podocopa</taxon>
        <taxon>Podocopida</taxon>
        <taxon>Cypridocopina</taxon>
        <taxon>Cypridoidea</taxon>
        <taxon>Cyprididae</taxon>
        <taxon>Notodromas</taxon>
    </lineage>
</organism>